<keyword evidence="4" id="KW-1185">Reference proteome</keyword>
<reference evidence="4" key="1">
    <citation type="journal article" date="2019" name="Int. J. Syst. Evol. Microbiol.">
        <title>The Global Catalogue of Microorganisms (GCM) 10K type strain sequencing project: providing services to taxonomists for standard genome sequencing and annotation.</title>
        <authorList>
            <consortium name="The Broad Institute Genomics Platform"/>
            <consortium name="The Broad Institute Genome Sequencing Center for Infectious Disease"/>
            <person name="Wu L."/>
            <person name="Ma J."/>
        </authorList>
    </citation>
    <scope>NUCLEOTIDE SEQUENCE [LARGE SCALE GENOMIC DNA]</scope>
    <source>
        <strain evidence="4">JCM 17137</strain>
    </source>
</reference>
<protein>
    <recommendedName>
        <fullName evidence="5">Alkaline shock response membrane anchor protein AmaP</fullName>
    </recommendedName>
</protein>
<dbReference type="Proteomes" id="UP001500908">
    <property type="component" value="Unassembled WGS sequence"/>
</dbReference>
<name>A0ABP7GEF3_9ACTN</name>
<evidence type="ECO:0000256" key="1">
    <source>
        <dbReference type="SAM" id="MobiDB-lite"/>
    </source>
</evidence>
<comment type="caution">
    <text evidence="3">The sequence shown here is derived from an EMBL/GenBank/DDBJ whole genome shotgun (WGS) entry which is preliminary data.</text>
</comment>
<gene>
    <name evidence="3" type="ORF">GCM10022402_46210</name>
</gene>
<dbReference type="RefSeq" id="WP_344976436.1">
    <property type="nucleotide sequence ID" value="NZ_BAABDD010000039.1"/>
</dbReference>
<accession>A0ABP7GEF3</accession>
<feature type="region of interest" description="Disordered" evidence="1">
    <location>
        <begin position="1"/>
        <end position="27"/>
    </location>
</feature>
<keyword evidence="2" id="KW-0472">Membrane</keyword>
<feature type="transmembrane region" description="Helical" evidence="2">
    <location>
        <begin position="79"/>
        <end position="101"/>
    </location>
</feature>
<keyword evidence="2" id="KW-0812">Transmembrane</keyword>
<keyword evidence="2" id="KW-1133">Transmembrane helix</keyword>
<sequence length="216" mass="23106">MPTHAISPRPARPGQPGEAQVSDSARGPARGNRWGLALVGLVLVASGLAALAVGLGLLGRARASAPLLGGAVTDTLGQAWVPYAAVVLAVVVALLALWWMVRQGRDDTVRRLRVEPEPAAGITEMRSSTACDAFEDEVADYPGVRRARARMTESRSQPQVRLDLVLDADADASAIWREVRSQPLENLRCALELDRLPAVIRMSMAAPPKNPQRQLA</sequence>
<feature type="transmembrane region" description="Helical" evidence="2">
    <location>
        <begin position="34"/>
        <end position="59"/>
    </location>
</feature>
<organism evidence="3 4">
    <name type="scientific">Salinactinospora qingdaonensis</name>
    <dbReference type="NCBI Taxonomy" id="702744"/>
    <lineage>
        <taxon>Bacteria</taxon>
        <taxon>Bacillati</taxon>
        <taxon>Actinomycetota</taxon>
        <taxon>Actinomycetes</taxon>
        <taxon>Streptosporangiales</taxon>
        <taxon>Nocardiopsidaceae</taxon>
        <taxon>Salinactinospora</taxon>
    </lineage>
</organism>
<evidence type="ECO:0000313" key="4">
    <source>
        <dbReference type="Proteomes" id="UP001500908"/>
    </source>
</evidence>
<evidence type="ECO:0000313" key="3">
    <source>
        <dbReference type="EMBL" id="GAA3763596.1"/>
    </source>
</evidence>
<dbReference type="EMBL" id="BAABDD010000039">
    <property type="protein sequence ID" value="GAA3763596.1"/>
    <property type="molecule type" value="Genomic_DNA"/>
</dbReference>
<evidence type="ECO:0000256" key="2">
    <source>
        <dbReference type="SAM" id="Phobius"/>
    </source>
</evidence>
<evidence type="ECO:0008006" key="5">
    <source>
        <dbReference type="Google" id="ProtNLM"/>
    </source>
</evidence>
<proteinExistence type="predicted"/>